<gene>
    <name evidence="3" type="ORF">SAMN04488023_10420</name>
</gene>
<accession>A0A1H9L825</accession>
<keyword evidence="4" id="KW-1185">Reference proteome</keyword>
<proteinExistence type="inferred from homology"/>
<evidence type="ECO:0000256" key="1">
    <source>
        <dbReference type="ARBA" id="ARBA00007435"/>
    </source>
</evidence>
<dbReference type="Gene3D" id="3.40.1440.10">
    <property type="entry name" value="GIY-YIG endonuclease"/>
    <property type="match status" value="1"/>
</dbReference>
<protein>
    <submittedName>
        <fullName evidence="3">Putative endonuclease</fullName>
    </submittedName>
</protein>
<feature type="domain" description="GIY-YIG" evidence="2">
    <location>
        <begin position="1"/>
        <end position="70"/>
    </location>
</feature>
<name>A0A1H9L825_9SPHI</name>
<dbReference type="PANTHER" id="PTHR34477">
    <property type="entry name" value="UPF0213 PROTEIN YHBQ"/>
    <property type="match status" value="1"/>
</dbReference>
<keyword evidence="3" id="KW-0378">Hydrolase</keyword>
<dbReference type="Pfam" id="PF01541">
    <property type="entry name" value="GIY-YIG"/>
    <property type="match status" value="1"/>
</dbReference>
<dbReference type="PROSITE" id="PS50164">
    <property type="entry name" value="GIY_YIG"/>
    <property type="match status" value="1"/>
</dbReference>
<dbReference type="GO" id="GO:0004519">
    <property type="term" value="F:endonuclease activity"/>
    <property type="evidence" value="ECO:0007669"/>
    <property type="project" value="UniProtKB-KW"/>
</dbReference>
<dbReference type="InterPro" id="IPR050190">
    <property type="entry name" value="UPF0213_domain"/>
</dbReference>
<dbReference type="InterPro" id="IPR000305">
    <property type="entry name" value="GIY-YIG_endonuc"/>
</dbReference>
<dbReference type="EMBL" id="FOGG01000004">
    <property type="protein sequence ID" value="SER07153.1"/>
    <property type="molecule type" value="Genomic_DNA"/>
</dbReference>
<dbReference type="SUPFAM" id="SSF82771">
    <property type="entry name" value="GIY-YIG endonuclease"/>
    <property type="match status" value="1"/>
</dbReference>
<reference evidence="3 4" key="1">
    <citation type="submission" date="2016-10" db="EMBL/GenBank/DDBJ databases">
        <authorList>
            <person name="de Groot N.N."/>
        </authorList>
    </citation>
    <scope>NUCLEOTIDE SEQUENCE [LARGE SCALE GENOMIC DNA]</scope>
    <source>
        <strain evidence="3 4">DSM 18610</strain>
    </source>
</reference>
<dbReference type="STRING" id="390241.SAMN04488023_10420"/>
<evidence type="ECO:0000313" key="3">
    <source>
        <dbReference type="EMBL" id="SER07153.1"/>
    </source>
</evidence>
<dbReference type="CDD" id="cd10449">
    <property type="entry name" value="GIY-YIG_SLX1_like"/>
    <property type="match status" value="1"/>
</dbReference>
<dbReference type="AlphaFoldDB" id="A0A1H9L825"/>
<dbReference type="InterPro" id="IPR035901">
    <property type="entry name" value="GIY-YIG_endonuc_sf"/>
</dbReference>
<evidence type="ECO:0000259" key="2">
    <source>
        <dbReference type="PROSITE" id="PS50164"/>
    </source>
</evidence>
<keyword evidence="3" id="KW-0540">Nuclease</keyword>
<sequence length="87" mass="10251">MFSASLNKYYIGYTHNLDERFSKHLSAHDGFTAKAKDWKIVYTETFPDKQSAATREKQIKKWKSKKMIELLDYKFRLLLSMVINAGK</sequence>
<dbReference type="Proteomes" id="UP000199572">
    <property type="component" value="Unassembled WGS sequence"/>
</dbReference>
<evidence type="ECO:0000313" key="4">
    <source>
        <dbReference type="Proteomes" id="UP000199572"/>
    </source>
</evidence>
<keyword evidence="3" id="KW-0255">Endonuclease</keyword>
<organism evidence="3 4">
    <name type="scientific">Pedobacter rhizosphaerae</name>
    <dbReference type="NCBI Taxonomy" id="390241"/>
    <lineage>
        <taxon>Bacteria</taxon>
        <taxon>Pseudomonadati</taxon>
        <taxon>Bacteroidota</taxon>
        <taxon>Sphingobacteriia</taxon>
        <taxon>Sphingobacteriales</taxon>
        <taxon>Sphingobacteriaceae</taxon>
        <taxon>Pedobacter</taxon>
    </lineage>
</organism>
<comment type="similarity">
    <text evidence="1">Belongs to the UPF0213 family.</text>
</comment>
<dbReference type="PANTHER" id="PTHR34477:SF5">
    <property type="entry name" value="BSL5627 PROTEIN"/>
    <property type="match status" value="1"/>
</dbReference>